<dbReference type="RefSeq" id="XP_013901484.1">
    <property type="nucleotide sequence ID" value="XM_014046030.1"/>
</dbReference>
<organism evidence="2 3">
    <name type="scientific">Monoraphidium neglectum</name>
    <dbReference type="NCBI Taxonomy" id="145388"/>
    <lineage>
        <taxon>Eukaryota</taxon>
        <taxon>Viridiplantae</taxon>
        <taxon>Chlorophyta</taxon>
        <taxon>core chlorophytes</taxon>
        <taxon>Chlorophyceae</taxon>
        <taxon>CS clade</taxon>
        <taxon>Sphaeropleales</taxon>
        <taxon>Selenastraceae</taxon>
        <taxon>Monoraphidium</taxon>
    </lineage>
</organism>
<feature type="domain" description="Fungal lipase-type" evidence="1">
    <location>
        <begin position="110"/>
        <end position="215"/>
    </location>
</feature>
<dbReference type="PANTHER" id="PTHR45856">
    <property type="entry name" value="ALPHA/BETA-HYDROLASES SUPERFAMILY PROTEIN"/>
    <property type="match status" value="1"/>
</dbReference>
<evidence type="ECO:0000259" key="1">
    <source>
        <dbReference type="Pfam" id="PF01764"/>
    </source>
</evidence>
<protein>
    <recommendedName>
        <fullName evidence="1">Fungal lipase-type domain-containing protein</fullName>
    </recommendedName>
</protein>
<dbReference type="Proteomes" id="UP000054498">
    <property type="component" value="Unassembled WGS sequence"/>
</dbReference>
<dbReference type="PANTHER" id="PTHR45856:SF24">
    <property type="entry name" value="FUNGAL LIPASE-LIKE DOMAIN-CONTAINING PROTEIN"/>
    <property type="match status" value="1"/>
</dbReference>
<name>A0A0D2MHB3_9CHLO</name>
<reference evidence="2 3" key="1">
    <citation type="journal article" date="2013" name="BMC Genomics">
        <title>Reconstruction of the lipid metabolism for the microalga Monoraphidium neglectum from its genome sequence reveals characteristics suitable for biofuel production.</title>
        <authorList>
            <person name="Bogen C."/>
            <person name="Al-Dilaimi A."/>
            <person name="Albersmeier A."/>
            <person name="Wichmann J."/>
            <person name="Grundmann M."/>
            <person name="Rupp O."/>
            <person name="Lauersen K.J."/>
            <person name="Blifernez-Klassen O."/>
            <person name="Kalinowski J."/>
            <person name="Goesmann A."/>
            <person name="Mussgnug J.H."/>
            <person name="Kruse O."/>
        </authorList>
    </citation>
    <scope>NUCLEOTIDE SEQUENCE [LARGE SCALE GENOMIC DNA]</scope>
    <source>
        <strain evidence="2 3">SAG 48.87</strain>
    </source>
</reference>
<dbReference type="OrthoDB" id="508212at2759"/>
<dbReference type="AlphaFoldDB" id="A0A0D2MHB3"/>
<dbReference type="CDD" id="cd00519">
    <property type="entry name" value="Lipase_3"/>
    <property type="match status" value="1"/>
</dbReference>
<dbReference type="InterPro" id="IPR029058">
    <property type="entry name" value="AB_hydrolase_fold"/>
</dbReference>
<accession>A0A0D2MHB3</accession>
<evidence type="ECO:0000313" key="3">
    <source>
        <dbReference type="Proteomes" id="UP000054498"/>
    </source>
</evidence>
<dbReference type="SUPFAM" id="SSF53474">
    <property type="entry name" value="alpha/beta-Hydrolases"/>
    <property type="match status" value="1"/>
</dbReference>
<dbReference type="InterPro" id="IPR002921">
    <property type="entry name" value="Fungal_lipase-type"/>
</dbReference>
<dbReference type="Gene3D" id="3.40.50.1820">
    <property type="entry name" value="alpha/beta hydrolase"/>
    <property type="match status" value="1"/>
</dbReference>
<keyword evidence="3" id="KW-1185">Reference proteome</keyword>
<proteinExistence type="predicted"/>
<dbReference type="GO" id="GO:0006629">
    <property type="term" value="P:lipid metabolic process"/>
    <property type="evidence" value="ECO:0007669"/>
    <property type="project" value="InterPro"/>
</dbReference>
<sequence length="565" mass="60295">MVGADAAAPGFPKGVYTMAERGKRYPIMVIMKQQSKRHLIVAVRGSGTQLEWARSECGHSGGRGRAGGGPGGGVDIGARCGSPAAGASGGTGGSDAARFPGETHIGFTLGFDDLWPQLRDALEAEVAPQAGAAKPPGSRMAAVTITGHSQGAALATLLSYAAQTYLDYRKAGVKVGLIAFGSPNVGDSTFVQRLSATVNIRRVTFENDPFPMLPCASAKGAKEASMPACNNGIVPSEIADDAAAAAATLSMARHRSGRGDAPTYWSDYQPTAGEVLIKASDMPVQPDAWSYTNHLNVAVPKGSVAAVHGCSYACFLRQFSRSDSANNNCLLKQAPEGTELASKNSYCPNFPSGGADEWPVATIDRQLFTDNSAFPEAGARPPMFFNNLQGSTVINGTKYPNFLLFHPRDHISWWASHPHLDSQEARRNKLSPSISMREFVATGCKETGDDHAPYVCPSSVLTPNPGVTKATKLADYTKLSIDHVNSTSVVRSLESNRIYYAVRGCSRMGCAWSVRTEHNWEEAPDGKGLLMSTRQEIGLRWKLATKHINPRIVDAWRNGVAPDKK</sequence>
<dbReference type="GeneID" id="25738369"/>
<evidence type="ECO:0000313" key="2">
    <source>
        <dbReference type="EMBL" id="KIZ02465.1"/>
    </source>
</evidence>
<dbReference type="Pfam" id="PF01764">
    <property type="entry name" value="Lipase_3"/>
    <property type="match status" value="1"/>
</dbReference>
<gene>
    <name evidence="2" type="ORF">MNEG_5492</name>
</gene>
<dbReference type="EMBL" id="KK101042">
    <property type="protein sequence ID" value="KIZ02465.1"/>
    <property type="molecule type" value="Genomic_DNA"/>
</dbReference>
<dbReference type="KEGG" id="mng:MNEG_5492"/>
<dbReference type="InterPro" id="IPR051218">
    <property type="entry name" value="Sec_MonoDiacylglyc_Lipase"/>
</dbReference>